<organism evidence="1 2">
    <name type="scientific">Actinomycetospora cinnamomea</name>
    <dbReference type="NCBI Taxonomy" id="663609"/>
    <lineage>
        <taxon>Bacteria</taxon>
        <taxon>Bacillati</taxon>
        <taxon>Actinomycetota</taxon>
        <taxon>Actinomycetes</taxon>
        <taxon>Pseudonocardiales</taxon>
        <taxon>Pseudonocardiaceae</taxon>
        <taxon>Actinomycetospora</taxon>
    </lineage>
</organism>
<dbReference type="Proteomes" id="UP000245639">
    <property type="component" value="Unassembled WGS sequence"/>
</dbReference>
<keyword evidence="2" id="KW-1185">Reference proteome</keyword>
<gene>
    <name evidence="1" type="ORF">C8D89_10294</name>
</gene>
<reference evidence="1 2" key="1">
    <citation type="submission" date="2018-04" db="EMBL/GenBank/DDBJ databases">
        <title>Genomic Encyclopedia of Type Strains, Phase IV (KMG-IV): sequencing the most valuable type-strain genomes for metagenomic binning, comparative biology and taxonomic classification.</title>
        <authorList>
            <person name="Goeker M."/>
        </authorList>
    </citation>
    <scope>NUCLEOTIDE SEQUENCE [LARGE SCALE GENOMIC DNA]</scope>
    <source>
        <strain evidence="1 2">DSM 45771</strain>
    </source>
</reference>
<dbReference type="EMBL" id="QEKW01000002">
    <property type="protein sequence ID" value="PVZ12946.1"/>
    <property type="molecule type" value="Genomic_DNA"/>
</dbReference>
<sequence length="81" mass="8627">MPSPSDLSPATRSTTVIDDEHGGLLALAVRALTTVEVIVDRVGRTRRKVIPFPRTPREDDVARTVRHAACADDAARGAPPG</sequence>
<comment type="caution">
    <text evidence="1">The sequence shown here is derived from an EMBL/GenBank/DDBJ whole genome shotgun (WGS) entry which is preliminary data.</text>
</comment>
<dbReference type="RefSeq" id="WP_133251821.1">
    <property type="nucleotide sequence ID" value="NZ_QEKW01000002.1"/>
</dbReference>
<protein>
    <submittedName>
        <fullName evidence="1">Uncharacterized protein</fullName>
    </submittedName>
</protein>
<accession>A0A2U1FLE4</accession>
<name>A0A2U1FLE4_9PSEU</name>
<dbReference type="AlphaFoldDB" id="A0A2U1FLE4"/>
<proteinExistence type="predicted"/>
<evidence type="ECO:0000313" key="2">
    <source>
        <dbReference type="Proteomes" id="UP000245639"/>
    </source>
</evidence>
<evidence type="ECO:0000313" key="1">
    <source>
        <dbReference type="EMBL" id="PVZ12946.1"/>
    </source>
</evidence>